<feature type="compositionally biased region" description="Gly residues" evidence="1">
    <location>
        <begin position="837"/>
        <end position="851"/>
    </location>
</feature>
<keyword evidence="3" id="KW-1185">Reference proteome</keyword>
<feature type="region of interest" description="Disordered" evidence="1">
    <location>
        <begin position="763"/>
        <end position="863"/>
    </location>
</feature>
<feature type="compositionally biased region" description="Polar residues" evidence="1">
    <location>
        <begin position="568"/>
        <end position="582"/>
    </location>
</feature>
<feature type="compositionally biased region" description="Polar residues" evidence="1">
    <location>
        <begin position="419"/>
        <end position="428"/>
    </location>
</feature>
<feature type="compositionally biased region" description="Basic and acidic residues" evidence="1">
    <location>
        <begin position="281"/>
        <end position="290"/>
    </location>
</feature>
<reference evidence="2" key="1">
    <citation type="submission" date="2022-07" db="EMBL/GenBank/DDBJ databases">
        <title>Phylogenomic reconstructions and comparative analyses of Kickxellomycotina fungi.</title>
        <authorList>
            <person name="Reynolds N.K."/>
            <person name="Stajich J.E."/>
            <person name="Barry K."/>
            <person name="Grigoriev I.V."/>
            <person name="Crous P."/>
            <person name="Smith M.E."/>
        </authorList>
    </citation>
    <scope>NUCLEOTIDE SEQUENCE</scope>
    <source>
        <strain evidence="2">NBRC 32514</strain>
    </source>
</reference>
<comment type="caution">
    <text evidence="2">The sequence shown here is derived from an EMBL/GenBank/DDBJ whole genome shotgun (WGS) entry which is preliminary data.</text>
</comment>
<feature type="region of interest" description="Disordered" evidence="1">
    <location>
        <begin position="281"/>
        <end position="306"/>
    </location>
</feature>
<evidence type="ECO:0000256" key="1">
    <source>
        <dbReference type="SAM" id="MobiDB-lite"/>
    </source>
</evidence>
<feature type="compositionally biased region" description="Basic and acidic residues" evidence="1">
    <location>
        <begin position="144"/>
        <end position="156"/>
    </location>
</feature>
<feature type="region of interest" description="Disordered" evidence="1">
    <location>
        <begin position="568"/>
        <end position="590"/>
    </location>
</feature>
<evidence type="ECO:0000313" key="2">
    <source>
        <dbReference type="EMBL" id="KAJ1724058.1"/>
    </source>
</evidence>
<feature type="compositionally biased region" description="Polar residues" evidence="1">
    <location>
        <begin position="161"/>
        <end position="175"/>
    </location>
</feature>
<feature type="region of interest" description="Disordered" evidence="1">
    <location>
        <begin position="498"/>
        <end position="554"/>
    </location>
</feature>
<name>A0A9W7Y4Z1_9FUNG</name>
<accession>A0A9W7Y4Z1</accession>
<gene>
    <name evidence="2" type="ORF">LPJ53_001632</name>
</gene>
<feature type="compositionally biased region" description="Acidic residues" evidence="1">
    <location>
        <begin position="797"/>
        <end position="811"/>
    </location>
</feature>
<protein>
    <submittedName>
        <fullName evidence="2">Uncharacterized protein</fullName>
    </submittedName>
</protein>
<dbReference type="OrthoDB" id="5569090at2759"/>
<feature type="region of interest" description="Disordered" evidence="1">
    <location>
        <begin position="368"/>
        <end position="432"/>
    </location>
</feature>
<dbReference type="AlphaFoldDB" id="A0A9W7Y4Z1"/>
<feature type="compositionally biased region" description="Basic residues" evidence="1">
    <location>
        <begin position="397"/>
        <end position="415"/>
    </location>
</feature>
<feature type="region of interest" description="Disordered" evidence="1">
    <location>
        <begin position="144"/>
        <end position="175"/>
    </location>
</feature>
<dbReference type="Proteomes" id="UP001149813">
    <property type="component" value="Unassembled WGS sequence"/>
</dbReference>
<feature type="compositionally biased region" description="Low complexity" evidence="1">
    <location>
        <begin position="519"/>
        <end position="540"/>
    </location>
</feature>
<organism evidence="2 3">
    <name type="scientific">Coemansia erecta</name>
    <dbReference type="NCBI Taxonomy" id="147472"/>
    <lineage>
        <taxon>Eukaryota</taxon>
        <taxon>Fungi</taxon>
        <taxon>Fungi incertae sedis</taxon>
        <taxon>Zoopagomycota</taxon>
        <taxon>Kickxellomycotina</taxon>
        <taxon>Kickxellomycetes</taxon>
        <taxon>Kickxellales</taxon>
        <taxon>Kickxellaceae</taxon>
        <taxon>Coemansia</taxon>
    </lineage>
</organism>
<sequence>MPTVLLGDQLPEPAFGRIGSRSLGRAGLFRLTLYITIVCSWSLFLLAKRHVRRLSTHTLRHFTETNDLPWISDQPQPTATDTITYLVSSEKDPPPCEHQSPKAYIGQPATYTTNSFQSESTEESQGILPLSAMGAVESLPAQSDHHLLHDDPKTADEAESPSHSASDNPQQSSKGVSLSSAAVCLSYCSKEAEGAILGSEKAQHLRRSSARSLLRASLRRYDQMAPMWARSSSKCNVVDSAVVDEAQNTASVENVTPASPKRMASADDIGALARAVERRRLDSGEAEYGRPAEQQQQQQQHSMSASMPHLPSRIAFLRDSFVSSGKGPDNVSQSPPGSITAAALGGIPEGTSAAASLLLFPIDFISSSPSPSSQAAGDKGNGMRKTRSSSISEIRQRLTRRLSRSSHQQNRRRSRNNSPVTSPTSMSKSIGVVATERSSAALVEVLKDSAQKADELATELAKLSMDDATCDSENKTEENTRLLSESIDCLLEKRLCPESKSDPADASDQIENTACEPPLTSSTSSSSIASATSSLTLSDSGHTSESTGDEGTDILDYDEYMYLNTCKDSSSSSGTGPANASMTDRDENRVPTNCSSMVRRWWPRRVLPVHNMQYMPKLSKLFAEAAQKNRDSGDYLCPDCSTASMTASSNGSRLPPPVDEVMMGSSAPVPVECRDIECRNYLHIDSGCGSSSVTLRDWFSSSPSSAHSSSGLSFGYLKPLNTKCGDSRLSGYWDILSRCPMRPTSGLALSSLKAMAKASLSSNSANSSRHAYNRRISNVGAPISRRARRLADSSGSDTDEDTENSDDDNDSDGPLLKGFLSSSSSSSSAQVRQRGHISGGGSGSGGGGGARGKQRQKRVLSEPMQYILYNSYLRYYGRPGEN</sequence>
<proteinExistence type="predicted"/>
<dbReference type="EMBL" id="JANBOJ010000043">
    <property type="protein sequence ID" value="KAJ1724058.1"/>
    <property type="molecule type" value="Genomic_DNA"/>
</dbReference>
<evidence type="ECO:0000313" key="3">
    <source>
        <dbReference type="Proteomes" id="UP001149813"/>
    </source>
</evidence>